<evidence type="ECO:0000256" key="5">
    <source>
        <dbReference type="SAM" id="Phobius"/>
    </source>
</evidence>
<feature type="transmembrane region" description="Helical" evidence="5">
    <location>
        <begin position="7"/>
        <end position="27"/>
    </location>
</feature>
<comment type="caution">
    <text evidence="6">The sequence shown here is derived from an EMBL/GenBank/DDBJ whole genome shotgun (WGS) entry which is preliminary data.</text>
</comment>
<keyword evidence="3 5" id="KW-1133">Transmembrane helix</keyword>
<dbReference type="Proteomes" id="UP000717995">
    <property type="component" value="Unassembled WGS sequence"/>
</dbReference>
<evidence type="ECO:0000256" key="2">
    <source>
        <dbReference type="ARBA" id="ARBA00022692"/>
    </source>
</evidence>
<keyword evidence="7" id="KW-1185">Reference proteome</keyword>
<accession>A0ABS2IEA4</accession>
<organism evidence="6 7">
    <name type="scientific">Zestomonas insulae</name>
    <dbReference type="NCBI Taxonomy" id="2809017"/>
    <lineage>
        <taxon>Bacteria</taxon>
        <taxon>Pseudomonadati</taxon>
        <taxon>Pseudomonadota</taxon>
        <taxon>Gammaproteobacteria</taxon>
        <taxon>Pseudomonadales</taxon>
        <taxon>Pseudomonadaceae</taxon>
        <taxon>Zestomonas</taxon>
    </lineage>
</organism>
<keyword evidence="1" id="KW-1003">Cell membrane</keyword>
<protein>
    <submittedName>
        <fullName evidence="6">DUF1656 domain-containing protein</fullName>
    </submittedName>
</protein>
<dbReference type="Pfam" id="PF07869">
    <property type="entry name" value="DUF1656"/>
    <property type="match status" value="1"/>
</dbReference>
<proteinExistence type="predicted"/>
<dbReference type="RefSeq" id="WP_204915730.1">
    <property type="nucleotide sequence ID" value="NZ_JAFEUP010000002.1"/>
</dbReference>
<evidence type="ECO:0000256" key="3">
    <source>
        <dbReference type="ARBA" id="ARBA00022989"/>
    </source>
</evidence>
<evidence type="ECO:0000256" key="1">
    <source>
        <dbReference type="ARBA" id="ARBA00022475"/>
    </source>
</evidence>
<keyword evidence="2 5" id="KW-0812">Transmembrane</keyword>
<gene>
    <name evidence="6" type="ORF">JQX08_07820</name>
</gene>
<evidence type="ECO:0000313" key="7">
    <source>
        <dbReference type="Proteomes" id="UP000717995"/>
    </source>
</evidence>
<sequence length="66" mass="7659">MPREIALHGVYLPTVTLLFLICLVLVWGLDRLLAWVGLYRFVWHPSLFRVCLFACLYGGAALYVYR</sequence>
<feature type="transmembrane region" description="Helical" evidence="5">
    <location>
        <begin position="47"/>
        <end position="65"/>
    </location>
</feature>
<reference evidence="6 7" key="1">
    <citation type="submission" date="2021-02" db="EMBL/GenBank/DDBJ databases">
        <authorList>
            <person name="Lee D.-H."/>
        </authorList>
    </citation>
    <scope>NUCLEOTIDE SEQUENCE [LARGE SCALE GENOMIC DNA]</scope>
    <source>
        <strain evidence="6 7">UL073</strain>
    </source>
</reference>
<evidence type="ECO:0000256" key="4">
    <source>
        <dbReference type="ARBA" id="ARBA00023136"/>
    </source>
</evidence>
<keyword evidence="4 5" id="KW-0472">Membrane</keyword>
<dbReference type="EMBL" id="JAFEUP010000002">
    <property type="protein sequence ID" value="MBM7060614.1"/>
    <property type="molecule type" value="Genomic_DNA"/>
</dbReference>
<name>A0ABS2IEA4_9GAMM</name>
<evidence type="ECO:0000313" key="6">
    <source>
        <dbReference type="EMBL" id="MBM7060614.1"/>
    </source>
</evidence>
<dbReference type="InterPro" id="IPR012451">
    <property type="entry name" value="DUF1656"/>
</dbReference>